<dbReference type="GO" id="GO:0006428">
    <property type="term" value="P:isoleucyl-tRNA aminoacylation"/>
    <property type="evidence" value="ECO:0007669"/>
    <property type="project" value="TreeGrafter"/>
</dbReference>
<feature type="domain" description="Aminoacyl-tRNA synthetase class Ia" evidence="6">
    <location>
        <begin position="6"/>
        <end position="156"/>
    </location>
</feature>
<dbReference type="Gene3D" id="3.40.50.620">
    <property type="entry name" value="HUPs"/>
    <property type="match status" value="1"/>
</dbReference>
<evidence type="ECO:0000313" key="8">
    <source>
        <dbReference type="Proteomes" id="UP000077684"/>
    </source>
</evidence>
<dbReference type="InterPro" id="IPR009008">
    <property type="entry name" value="Val/Leu/Ile-tRNA-synth_edit"/>
</dbReference>
<keyword evidence="8" id="KW-1185">Reference proteome</keyword>
<dbReference type="AlphaFoldDB" id="A0A8X7MI79"/>
<keyword evidence="4" id="KW-0648">Protein biosynthesis</keyword>
<dbReference type="PANTHER" id="PTHR42780:SF1">
    <property type="entry name" value="ISOLEUCINE--TRNA LIGASE, CYTOPLASMIC"/>
    <property type="match status" value="1"/>
</dbReference>
<dbReference type="GO" id="GO:0002161">
    <property type="term" value="F:aminoacyl-tRNA deacylase activity"/>
    <property type="evidence" value="ECO:0007669"/>
    <property type="project" value="InterPro"/>
</dbReference>
<dbReference type="EMBL" id="LWDE02003124">
    <property type="protein sequence ID" value="KAE8236101.1"/>
    <property type="molecule type" value="Genomic_DNA"/>
</dbReference>
<keyword evidence="2" id="KW-0547">Nucleotide-binding</keyword>
<protein>
    <recommendedName>
        <fullName evidence="6">Aminoacyl-tRNA synthetase class Ia domain-containing protein</fullName>
    </recommendedName>
</protein>
<comment type="caution">
    <text evidence="7">The sequence shown here is derived from an EMBL/GenBank/DDBJ whole genome shotgun (WGS) entry which is preliminary data.</text>
</comment>
<proteinExistence type="predicted"/>
<evidence type="ECO:0000256" key="3">
    <source>
        <dbReference type="ARBA" id="ARBA00022840"/>
    </source>
</evidence>
<keyword evidence="1" id="KW-0436">Ligase</keyword>
<accession>A0A8X7MI79</accession>
<dbReference type="InterPro" id="IPR002300">
    <property type="entry name" value="aa-tRNA-synth_Ia"/>
</dbReference>
<dbReference type="GO" id="GO:0005524">
    <property type="term" value="F:ATP binding"/>
    <property type="evidence" value="ECO:0007669"/>
    <property type="project" value="UniProtKB-KW"/>
</dbReference>
<dbReference type="Gene3D" id="3.90.740.10">
    <property type="entry name" value="Valyl/Leucyl/Isoleucyl-tRNA synthetase, editing domain"/>
    <property type="match status" value="1"/>
</dbReference>
<dbReference type="InterPro" id="IPR023586">
    <property type="entry name" value="Ile-tRNA-ligase_type2"/>
</dbReference>
<organism evidence="7 8">
    <name type="scientific">Tilletia controversa</name>
    <name type="common">dwarf bunt fungus</name>
    <dbReference type="NCBI Taxonomy" id="13291"/>
    <lineage>
        <taxon>Eukaryota</taxon>
        <taxon>Fungi</taxon>
        <taxon>Dikarya</taxon>
        <taxon>Basidiomycota</taxon>
        <taxon>Ustilaginomycotina</taxon>
        <taxon>Exobasidiomycetes</taxon>
        <taxon>Tilletiales</taxon>
        <taxon>Tilletiaceae</taxon>
        <taxon>Tilletia</taxon>
    </lineage>
</organism>
<evidence type="ECO:0000259" key="6">
    <source>
        <dbReference type="Pfam" id="PF00133"/>
    </source>
</evidence>
<evidence type="ECO:0000313" key="7">
    <source>
        <dbReference type="EMBL" id="KAE8236101.1"/>
    </source>
</evidence>
<keyword evidence="5" id="KW-0030">Aminoacyl-tRNA synthetase</keyword>
<dbReference type="InterPro" id="IPR014729">
    <property type="entry name" value="Rossmann-like_a/b/a_fold"/>
</dbReference>
<reference evidence="7" key="1">
    <citation type="submission" date="2016-04" db="EMBL/GenBank/DDBJ databases">
        <authorList>
            <person name="Nguyen H.D."/>
            <person name="Samba Siva P."/>
            <person name="Cullis J."/>
            <person name="Levesque C.A."/>
            <person name="Hambleton S."/>
        </authorList>
    </citation>
    <scope>NUCLEOTIDE SEQUENCE</scope>
    <source>
        <strain evidence="7">DAOMC 236426</strain>
    </source>
</reference>
<dbReference type="SUPFAM" id="SSF50677">
    <property type="entry name" value="ValRS/IleRS/LeuRS editing domain"/>
    <property type="match status" value="1"/>
</dbReference>
<name>A0A8X7MI79_9BASI</name>
<keyword evidence="3" id="KW-0067">ATP-binding</keyword>
<dbReference type="PANTHER" id="PTHR42780">
    <property type="entry name" value="SOLEUCYL-TRNA SYNTHETASE"/>
    <property type="match status" value="1"/>
</dbReference>
<evidence type="ECO:0000256" key="2">
    <source>
        <dbReference type="ARBA" id="ARBA00022741"/>
    </source>
</evidence>
<evidence type="ECO:0000256" key="1">
    <source>
        <dbReference type="ARBA" id="ARBA00022598"/>
    </source>
</evidence>
<evidence type="ECO:0000256" key="5">
    <source>
        <dbReference type="ARBA" id="ARBA00023146"/>
    </source>
</evidence>
<evidence type="ECO:0000256" key="4">
    <source>
        <dbReference type="ARBA" id="ARBA00022917"/>
    </source>
</evidence>
<sequence>MSRHRHAIQNERRKAVERMGRWIDFDNGYRTRNTPFMESFWWVFKTMFEKNLVYRGLRVMPYSSGCTTPLSNFEAGLDYRDVQDPAGTVSFPLLDDPEISLLAWTTTPWTLPSNLGLCVHPHFTYIKIHDEERNQNFIILEKLLTTLYKDPKKAKFKKISTIKGSDMAGWKFKPIFPYFYDQYKDTAFRVVVDKYVTDSSGTGIVHQAPAFGEDDHRI</sequence>
<dbReference type="Proteomes" id="UP000077684">
    <property type="component" value="Unassembled WGS sequence"/>
</dbReference>
<dbReference type="Pfam" id="PF00133">
    <property type="entry name" value="tRNA-synt_1"/>
    <property type="match status" value="1"/>
</dbReference>
<reference evidence="7" key="2">
    <citation type="journal article" date="2019" name="IMA Fungus">
        <title>Genome sequencing and comparison of five Tilletia species to identify candidate genes for the detection of regulated species infecting wheat.</title>
        <authorList>
            <person name="Nguyen H.D.T."/>
            <person name="Sultana T."/>
            <person name="Kesanakurti P."/>
            <person name="Hambleton S."/>
        </authorList>
    </citation>
    <scope>NUCLEOTIDE SEQUENCE</scope>
    <source>
        <strain evidence="7">DAOMC 236426</strain>
    </source>
</reference>
<feature type="non-terminal residue" evidence="7">
    <location>
        <position position="1"/>
    </location>
</feature>
<dbReference type="GO" id="GO:0004822">
    <property type="term" value="F:isoleucine-tRNA ligase activity"/>
    <property type="evidence" value="ECO:0007669"/>
    <property type="project" value="InterPro"/>
</dbReference>
<gene>
    <name evidence="7" type="ORF">A4X06_0g9656</name>
</gene>
<dbReference type="SUPFAM" id="SSF52374">
    <property type="entry name" value="Nucleotidylyl transferase"/>
    <property type="match status" value="1"/>
</dbReference>